<dbReference type="KEGG" id="pbn:PADG_11558"/>
<dbReference type="HOGENOM" id="CLU_1741141_0_0_1"/>
<keyword evidence="2" id="KW-1185">Reference proteome</keyword>
<sequence length="150" mass="17459">MSHWGFLLKGWSNVHAQSYPEVGGTINVSLTGGDKDWRRWVSRIARLPRSSDVLLPLTPRRISYFLYLRRPGNIPVEKKSASASVETFDLHWSSVKRSRQCMPRQFWTMGQDSDDSMNRNITYLTRLEVRYHWRTSGALVGMDPTKWTEV</sequence>
<evidence type="ECO:0000313" key="1">
    <source>
        <dbReference type="EMBL" id="KGM92359.1"/>
    </source>
</evidence>
<dbReference type="GeneID" id="22587455"/>
<reference evidence="1 2" key="1">
    <citation type="journal article" date="2011" name="PLoS Genet.">
        <title>Comparative genomic analysis of human fungal pathogens causing paracoccidioidomycosis.</title>
        <authorList>
            <person name="Desjardins C.A."/>
            <person name="Champion M.D."/>
            <person name="Holder J.W."/>
            <person name="Muszewska A."/>
            <person name="Goldberg J."/>
            <person name="Bailao A.M."/>
            <person name="Brigido M.M."/>
            <person name="Ferreira M.E."/>
            <person name="Garcia A.M."/>
            <person name="Grynberg M."/>
            <person name="Gujja S."/>
            <person name="Heiman D.I."/>
            <person name="Henn M.R."/>
            <person name="Kodira C.D."/>
            <person name="Leon-Narvaez H."/>
            <person name="Longo L.V."/>
            <person name="Ma L.J."/>
            <person name="Malavazi I."/>
            <person name="Matsuo A.L."/>
            <person name="Morais F.V."/>
            <person name="Pereira M."/>
            <person name="Rodriguez-Brito S."/>
            <person name="Sakthikumar S."/>
            <person name="Salem-Izacc S.M."/>
            <person name="Sykes S.M."/>
            <person name="Teixeira M.M."/>
            <person name="Vallejo M.C."/>
            <person name="Walter M.E."/>
            <person name="Yandava C."/>
            <person name="Young S."/>
            <person name="Zeng Q."/>
            <person name="Zucker J."/>
            <person name="Felipe M.S."/>
            <person name="Goldman G.H."/>
            <person name="Haas B.J."/>
            <person name="McEwen J.G."/>
            <person name="Nino-Vega G."/>
            <person name="Puccia R."/>
            <person name="San-Blas G."/>
            <person name="Soares C.M."/>
            <person name="Birren B.W."/>
            <person name="Cuomo C.A."/>
        </authorList>
    </citation>
    <scope>NUCLEOTIDE SEQUENCE [LARGE SCALE GENOMIC DNA]</scope>
    <source>
        <strain evidence="1 2">Pb18</strain>
    </source>
</reference>
<dbReference type="RefSeq" id="XP_010759015.1">
    <property type="nucleotide sequence ID" value="XM_010760713.1"/>
</dbReference>
<proteinExistence type="predicted"/>
<dbReference type="Proteomes" id="UP000001628">
    <property type="component" value="Unassembled WGS sequence"/>
</dbReference>
<dbReference type="VEuPathDB" id="FungiDB:PADG_11558"/>
<name>A0A0A0HT33_PARBD</name>
<protein>
    <submittedName>
        <fullName evidence="1">Uncharacterized protein</fullName>
    </submittedName>
</protein>
<evidence type="ECO:0000313" key="2">
    <source>
        <dbReference type="Proteomes" id="UP000001628"/>
    </source>
</evidence>
<gene>
    <name evidence="1" type="ORF">PADG_11558</name>
</gene>
<organism evidence="1 2">
    <name type="scientific">Paracoccidioides brasiliensis (strain Pb18)</name>
    <dbReference type="NCBI Taxonomy" id="502780"/>
    <lineage>
        <taxon>Eukaryota</taxon>
        <taxon>Fungi</taxon>
        <taxon>Dikarya</taxon>
        <taxon>Ascomycota</taxon>
        <taxon>Pezizomycotina</taxon>
        <taxon>Eurotiomycetes</taxon>
        <taxon>Eurotiomycetidae</taxon>
        <taxon>Onygenales</taxon>
        <taxon>Ajellomycetaceae</taxon>
        <taxon>Paracoccidioides</taxon>
    </lineage>
</organism>
<dbReference type="EMBL" id="KN275959">
    <property type="protein sequence ID" value="KGM92359.1"/>
    <property type="molecule type" value="Genomic_DNA"/>
</dbReference>
<accession>A0A0A0HT33</accession>
<dbReference type="InParanoid" id="A0A0A0HT33"/>
<dbReference type="AlphaFoldDB" id="A0A0A0HT33"/>